<feature type="transmembrane region" description="Helical" evidence="6">
    <location>
        <begin position="91"/>
        <end position="111"/>
    </location>
</feature>
<accession>A0A380TDD0</accession>
<feature type="transmembrane region" description="Helical" evidence="6">
    <location>
        <begin position="248"/>
        <end position="272"/>
    </location>
</feature>
<evidence type="ECO:0000256" key="3">
    <source>
        <dbReference type="ARBA" id="ARBA00022692"/>
    </source>
</evidence>
<feature type="transmembrane region" description="Helical" evidence="6">
    <location>
        <begin position="350"/>
        <end position="368"/>
    </location>
</feature>
<dbReference type="GO" id="GO:0005886">
    <property type="term" value="C:plasma membrane"/>
    <property type="evidence" value="ECO:0007669"/>
    <property type="project" value="UniProtKB-SubCell"/>
</dbReference>
<dbReference type="InterPro" id="IPR051817">
    <property type="entry name" value="FDH_cytochrome_b556_subunit"/>
</dbReference>
<feature type="transmembrane region" description="Helical" evidence="6">
    <location>
        <begin position="131"/>
        <end position="155"/>
    </location>
</feature>
<comment type="subcellular location">
    <subcellularLocation>
        <location evidence="1">Cell membrane</location>
        <topology evidence="1">Multi-pass membrane protein</topology>
    </subcellularLocation>
</comment>
<feature type="transmembrane region" description="Helical" evidence="6">
    <location>
        <begin position="52"/>
        <end position="79"/>
    </location>
</feature>
<evidence type="ECO:0000256" key="4">
    <source>
        <dbReference type="ARBA" id="ARBA00022989"/>
    </source>
</evidence>
<feature type="transmembrane region" description="Helical" evidence="6">
    <location>
        <begin position="167"/>
        <end position="184"/>
    </location>
</feature>
<evidence type="ECO:0000256" key="1">
    <source>
        <dbReference type="ARBA" id="ARBA00004651"/>
    </source>
</evidence>
<feature type="transmembrane region" description="Helical" evidence="6">
    <location>
        <begin position="204"/>
        <end position="227"/>
    </location>
</feature>
<dbReference type="EMBL" id="UIDG01000113">
    <property type="protein sequence ID" value="SUS05642.1"/>
    <property type="molecule type" value="Genomic_DNA"/>
</dbReference>
<evidence type="ECO:0000256" key="2">
    <source>
        <dbReference type="ARBA" id="ARBA00022475"/>
    </source>
</evidence>
<protein>
    <submittedName>
        <fullName evidence="7">Hydrogenase 2 cytochrome b type component</fullName>
    </submittedName>
</protein>
<keyword evidence="5 6" id="KW-0472">Membrane</keyword>
<evidence type="ECO:0000256" key="5">
    <source>
        <dbReference type="ARBA" id="ARBA00023136"/>
    </source>
</evidence>
<feature type="transmembrane region" description="Helical" evidence="6">
    <location>
        <begin position="284"/>
        <end position="301"/>
    </location>
</feature>
<dbReference type="Gene3D" id="1.20.1630.10">
    <property type="entry name" value="Formate dehydrogenase/DMSO reductase domain"/>
    <property type="match status" value="1"/>
</dbReference>
<feature type="transmembrane region" description="Helical" evidence="6">
    <location>
        <begin position="313"/>
        <end position="335"/>
    </location>
</feature>
<dbReference type="AlphaFoldDB" id="A0A380TDD0"/>
<keyword evidence="2" id="KW-1003">Cell membrane</keyword>
<proteinExistence type="predicted"/>
<dbReference type="GO" id="GO:0009061">
    <property type="term" value="P:anaerobic respiration"/>
    <property type="evidence" value="ECO:0007669"/>
    <property type="project" value="TreeGrafter"/>
</dbReference>
<organism evidence="7">
    <name type="scientific">metagenome</name>
    <dbReference type="NCBI Taxonomy" id="256318"/>
    <lineage>
        <taxon>unclassified sequences</taxon>
        <taxon>metagenomes</taxon>
    </lineage>
</organism>
<name>A0A380TDD0_9ZZZZ</name>
<gene>
    <name evidence="7" type="primary">hybB</name>
    <name evidence="7" type="ORF">DF3PB_200003</name>
</gene>
<dbReference type="NCBIfam" id="NF008133">
    <property type="entry name" value="PRK10881.1"/>
    <property type="match status" value="1"/>
</dbReference>
<dbReference type="PANTHER" id="PTHR30074:SF4">
    <property type="entry name" value="NI_FE-HYDROGENASE 2 B-TYPE CYTOCHROME SUBUNIT-RELATED"/>
    <property type="match status" value="1"/>
</dbReference>
<keyword evidence="3 6" id="KW-0812">Transmembrane</keyword>
<sequence>MATHEHMPVGGRLVTAPFIFLFVIVFAAAVILTQRFVFGLGGVTHLSDGYPWGIWIAIDLIIGTALGCGGLVVALLVYIVNQGEYHPLARAALMTSLFGYTMGAIAVMIDLGRWWLGYNIMLPWLWNTNSVLLETALCIFLYIIVLIVEFGPTFFERLGFKESRRRLHRVMFVFTALGVLLPMMHQSSMGTVVILLGYKLSPLWQSQLLTVNFLFTAFTMGFAIVAFESTLSSVALKRPFETRLLSRLCYIMMWVLIIFLGIRFIDLLRLGAWPLAFRMDVQAISFWVEYLSGIAAIALLWQERNRMHPRYIFLGASAMLLNGFMYRLNCYLIGYDPGHGWTYYPSTGEIIVTLGIFAIQIMLYLVFVKQLPVLHAVRKA</sequence>
<keyword evidence="4 6" id="KW-1133">Transmembrane helix</keyword>
<evidence type="ECO:0000256" key="6">
    <source>
        <dbReference type="SAM" id="Phobius"/>
    </source>
</evidence>
<reference evidence="7" key="1">
    <citation type="submission" date="2018-07" db="EMBL/GenBank/DDBJ databases">
        <authorList>
            <person name="Quirk P.G."/>
            <person name="Krulwich T.A."/>
        </authorList>
    </citation>
    <scope>NUCLEOTIDE SEQUENCE</scope>
</reference>
<feature type="transmembrane region" description="Helical" evidence="6">
    <location>
        <begin position="12"/>
        <end position="32"/>
    </location>
</feature>
<evidence type="ECO:0000313" key="7">
    <source>
        <dbReference type="EMBL" id="SUS05642.1"/>
    </source>
</evidence>
<dbReference type="PANTHER" id="PTHR30074">
    <property type="entry name" value="FORMATE DEHYDROGENASE, NITRATE-INDUCIBLE, CYTOCHROME B556 FDN SUBUNIT"/>
    <property type="match status" value="1"/>
</dbReference>